<keyword evidence="2" id="KW-1133">Transmembrane helix</keyword>
<keyword evidence="2" id="KW-0812">Transmembrane</keyword>
<evidence type="ECO:0000313" key="3">
    <source>
        <dbReference type="EMBL" id="KTR43041.1"/>
    </source>
</evidence>
<keyword evidence="2" id="KW-0472">Membrane</keyword>
<reference evidence="3 4" key="1">
    <citation type="journal article" date="2016" name="Front. Microbiol.">
        <title>Genomic Resource of Rice Seed Associated Bacteria.</title>
        <authorList>
            <person name="Midha S."/>
            <person name="Bansal K."/>
            <person name="Sharma S."/>
            <person name="Kumar N."/>
            <person name="Patil P.P."/>
            <person name="Chaudhry V."/>
            <person name="Patil P.B."/>
        </authorList>
    </citation>
    <scope>NUCLEOTIDE SEQUENCE [LARGE SCALE GENOMIC DNA]</scope>
    <source>
        <strain evidence="3 4">NS263</strain>
    </source>
</reference>
<sequence length="286" mass="30095">MVVGNGGSMVDDVAWSPPRRRNGIWWIVASGLLLPAGWVTWLLVALAGYNGAGMSTHSLANQTIGSAVVTVVCAGVPLAGVILLLVQRRRDRSVTLVGPVACAVFAVLAAVSLGYPTVRIGQAWVGEEEQRAQPPTALETSRTEAQAEQDLADVGQRAVTALRAELGSGEVGQYTSACALSNLAQGTRYTWEWSASSVPEGDPRSDAERAADELPAAELEQRIAPVREVFRDAGLRDADPLGWDVRGYGDGWLHEAYAGVTKVSGDLSLETTCLAGGPGDGVDEDE</sequence>
<dbReference type="Proteomes" id="UP000078335">
    <property type="component" value="Unassembled WGS sequence"/>
</dbReference>
<gene>
    <name evidence="3" type="ORF">NS263_00535</name>
</gene>
<evidence type="ECO:0000256" key="1">
    <source>
        <dbReference type="SAM" id="MobiDB-lite"/>
    </source>
</evidence>
<feature type="compositionally biased region" description="Basic and acidic residues" evidence="1">
    <location>
        <begin position="201"/>
        <end position="212"/>
    </location>
</feature>
<evidence type="ECO:0000313" key="4">
    <source>
        <dbReference type="Proteomes" id="UP000078335"/>
    </source>
</evidence>
<feature type="region of interest" description="Disordered" evidence="1">
    <location>
        <begin position="194"/>
        <end position="218"/>
    </location>
</feature>
<protein>
    <submittedName>
        <fullName evidence="3">Uncharacterized protein</fullName>
    </submittedName>
</protein>
<comment type="caution">
    <text evidence="3">The sequence shown here is derived from an EMBL/GenBank/DDBJ whole genome shotgun (WGS) entry which is preliminary data.</text>
</comment>
<organism evidence="3 4">
    <name type="scientific">Curtobacterium oceanosedimentum</name>
    <dbReference type="NCBI Taxonomy" id="465820"/>
    <lineage>
        <taxon>Bacteria</taxon>
        <taxon>Bacillati</taxon>
        <taxon>Actinomycetota</taxon>
        <taxon>Actinomycetes</taxon>
        <taxon>Micrococcales</taxon>
        <taxon>Microbacteriaceae</taxon>
        <taxon>Curtobacterium</taxon>
    </lineage>
</organism>
<proteinExistence type="predicted"/>
<accession>A0ABR5SAC1</accession>
<feature type="transmembrane region" description="Helical" evidence="2">
    <location>
        <begin position="64"/>
        <end position="86"/>
    </location>
</feature>
<evidence type="ECO:0000256" key="2">
    <source>
        <dbReference type="SAM" id="Phobius"/>
    </source>
</evidence>
<keyword evidence="4" id="KW-1185">Reference proteome</keyword>
<dbReference type="EMBL" id="LDRB01000003">
    <property type="protein sequence ID" value="KTR43041.1"/>
    <property type="molecule type" value="Genomic_DNA"/>
</dbReference>
<name>A0ABR5SAC1_9MICO</name>
<feature type="transmembrane region" description="Helical" evidence="2">
    <location>
        <begin position="93"/>
        <end position="115"/>
    </location>
</feature>
<feature type="transmembrane region" description="Helical" evidence="2">
    <location>
        <begin position="24"/>
        <end position="44"/>
    </location>
</feature>